<evidence type="ECO:0000256" key="1">
    <source>
        <dbReference type="SAM" id="SignalP"/>
    </source>
</evidence>
<dbReference type="Proteomes" id="UP001526143">
    <property type="component" value="Unassembled WGS sequence"/>
</dbReference>
<keyword evidence="4" id="KW-1185">Reference proteome</keyword>
<dbReference type="SUPFAM" id="SSF57625">
    <property type="entry name" value="Invertebrate chitin-binding proteins"/>
    <property type="match status" value="1"/>
</dbReference>
<protein>
    <submittedName>
        <fullName evidence="3">Chitin binding domain-containing protein</fullName>
    </submittedName>
</protein>
<feature type="domain" description="Chitin-binding type-2" evidence="2">
    <location>
        <begin position="36"/>
        <end position="99"/>
    </location>
</feature>
<dbReference type="SMART" id="SM00494">
    <property type="entry name" value="ChtBD2"/>
    <property type="match status" value="1"/>
</dbReference>
<dbReference type="InterPro" id="IPR002557">
    <property type="entry name" value="Chitin-bd_dom"/>
</dbReference>
<dbReference type="Pfam" id="PF01607">
    <property type="entry name" value="CBM_14"/>
    <property type="match status" value="1"/>
</dbReference>
<sequence length="107" mass="11765">MKKILLCCCVMILVMWVAINPAFAADSNSPALAADINACTSEGFHPDPEDCKKFFRCVDFGKDKLTKFTFDCGPGTVYDPDLITCNHPWAVDPSSKCYEPLNPDADP</sequence>
<organism evidence="3 4">
    <name type="scientific">Plectonema radiosum NIES-515</name>
    <dbReference type="NCBI Taxonomy" id="2986073"/>
    <lineage>
        <taxon>Bacteria</taxon>
        <taxon>Bacillati</taxon>
        <taxon>Cyanobacteriota</taxon>
        <taxon>Cyanophyceae</taxon>
        <taxon>Oscillatoriophycideae</taxon>
        <taxon>Oscillatoriales</taxon>
        <taxon>Microcoleaceae</taxon>
        <taxon>Plectonema</taxon>
    </lineage>
</organism>
<name>A0ABT3AUP6_9CYAN</name>
<keyword evidence="1" id="KW-0732">Signal</keyword>
<dbReference type="PROSITE" id="PS50940">
    <property type="entry name" value="CHIT_BIND_II"/>
    <property type="match status" value="1"/>
</dbReference>
<gene>
    <name evidence="3" type="ORF">OGM63_04760</name>
</gene>
<feature type="chain" id="PRO_5045170636" evidence="1">
    <location>
        <begin position="25"/>
        <end position="107"/>
    </location>
</feature>
<evidence type="ECO:0000313" key="3">
    <source>
        <dbReference type="EMBL" id="MCV3212843.1"/>
    </source>
</evidence>
<dbReference type="EMBL" id="JAOWRF010000071">
    <property type="protein sequence ID" value="MCV3212843.1"/>
    <property type="molecule type" value="Genomic_DNA"/>
</dbReference>
<dbReference type="Gene3D" id="2.170.140.10">
    <property type="entry name" value="Chitin binding domain"/>
    <property type="match status" value="1"/>
</dbReference>
<evidence type="ECO:0000313" key="4">
    <source>
        <dbReference type="Proteomes" id="UP001526143"/>
    </source>
</evidence>
<proteinExistence type="predicted"/>
<comment type="caution">
    <text evidence="3">The sequence shown here is derived from an EMBL/GenBank/DDBJ whole genome shotgun (WGS) entry which is preliminary data.</text>
</comment>
<dbReference type="InterPro" id="IPR036508">
    <property type="entry name" value="Chitin-bd_dom_sf"/>
</dbReference>
<dbReference type="RefSeq" id="WP_263744350.1">
    <property type="nucleotide sequence ID" value="NZ_JAOWRF010000071.1"/>
</dbReference>
<evidence type="ECO:0000259" key="2">
    <source>
        <dbReference type="PROSITE" id="PS50940"/>
    </source>
</evidence>
<reference evidence="3 4" key="1">
    <citation type="submission" date="2022-10" db="EMBL/GenBank/DDBJ databases">
        <title>Identification of biosynthetic pathway for the production of the potent trypsin inhibitor radiosumin.</title>
        <authorList>
            <person name="Fewer D.P."/>
            <person name="Delbaje E."/>
            <person name="Ouyang X."/>
            <person name="Agostino P.D."/>
            <person name="Wahlsten M."/>
            <person name="Jokela J."/>
            <person name="Permi P."/>
            <person name="Haapaniemi E."/>
            <person name="Koistinen H."/>
        </authorList>
    </citation>
    <scope>NUCLEOTIDE SEQUENCE [LARGE SCALE GENOMIC DNA]</scope>
    <source>
        <strain evidence="3 4">NIES-515</strain>
    </source>
</reference>
<accession>A0ABT3AUP6</accession>
<feature type="signal peptide" evidence="1">
    <location>
        <begin position="1"/>
        <end position="24"/>
    </location>
</feature>